<gene>
    <name evidence="1" type="ORF">BDN72DRAFT_293307</name>
</gene>
<proteinExistence type="predicted"/>
<accession>A0ACD3B4Y2</accession>
<name>A0ACD3B4Y2_9AGAR</name>
<protein>
    <submittedName>
        <fullName evidence="1">Uncharacterized protein</fullName>
    </submittedName>
</protein>
<keyword evidence="2" id="KW-1185">Reference proteome</keyword>
<evidence type="ECO:0000313" key="2">
    <source>
        <dbReference type="Proteomes" id="UP000308600"/>
    </source>
</evidence>
<organism evidence="1 2">
    <name type="scientific">Pluteus cervinus</name>
    <dbReference type="NCBI Taxonomy" id="181527"/>
    <lineage>
        <taxon>Eukaryota</taxon>
        <taxon>Fungi</taxon>
        <taxon>Dikarya</taxon>
        <taxon>Basidiomycota</taxon>
        <taxon>Agaricomycotina</taxon>
        <taxon>Agaricomycetes</taxon>
        <taxon>Agaricomycetidae</taxon>
        <taxon>Agaricales</taxon>
        <taxon>Pluteineae</taxon>
        <taxon>Pluteaceae</taxon>
        <taxon>Pluteus</taxon>
    </lineage>
</organism>
<evidence type="ECO:0000313" key="1">
    <source>
        <dbReference type="EMBL" id="TFK72691.1"/>
    </source>
</evidence>
<dbReference type="Proteomes" id="UP000308600">
    <property type="component" value="Unassembled WGS sequence"/>
</dbReference>
<dbReference type="EMBL" id="ML208282">
    <property type="protein sequence ID" value="TFK72691.1"/>
    <property type="molecule type" value="Genomic_DNA"/>
</dbReference>
<reference evidence="1 2" key="1">
    <citation type="journal article" date="2019" name="Nat. Ecol. Evol.">
        <title>Megaphylogeny resolves global patterns of mushroom evolution.</title>
        <authorList>
            <person name="Varga T."/>
            <person name="Krizsan K."/>
            <person name="Foldi C."/>
            <person name="Dima B."/>
            <person name="Sanchez-Garcia M."/>
            <person name="Sanchez-Ramirez S."/>
            <person name="Szollosi G.J."/>
            <person name="Szarkandi J.G."/>
            <person name="Papp V."/>
            <person name="Albert L."/>
            <person name="Andreopoulos W."/>
            <person name="Angelini C."/>
            <person name="Antonin V."/>
            <person name="Barry K.W."/>
            <person name="Bougher N.L."/>
            <person name="Buchanan P."/>
            <person name="Buyck B."/>
            <person name="Bense V."/>
            <person name="Catcheside P."/>
            <person name="Chovatia M."/>
            <person name="Cooper J."/>
            <person name="Damon W."/>
            <person name="Desjardin D."/>
            <person name="Finy P."/>
            <person name="Geml J."/>
            <person name="Haridas S."/>
            <person name="Hughes K."/>
            <person name="Justo A."/>
            <person name="Karasinski D."/>
            <person name="Kautmanova I."/>
            <person name="Kiss B."/>
            <person name="Kocsube S."/>
            <person name="Kotiranta H."/>
            <person name="LaButti K.M."/>
            <person name="Lechner B.E."/>
            <person name="Liimatainen K."/>
            <person name="Lipzen A."/>
            <person name="Lukacs Z."/>
            <person name="Mihaltcheva S."/>
            <person name="Morgado L.N."/>
            <person name="Niskanen T."/>
            <person name="Noordeloos M.E."/>
            <person name="Ohm R.A."/>
            <person name="Ortiz-Santana B."/>
            <person name="Ovrebo C."/>
            <person name="Racz N."/>
            <person name="Riley R."/>
            <person name="Savchenko A."/>
            <person name="Shiryaev A."/>
            <person name="Soop K."/>
            <person name="Spirin V."/>
            <person name="Szebenyi C."/>
            <person name="Tomsovsky M."/>
            <person name="Tulloss R.E."/>
            <person name="Uehling J."/>
            <person name="Grigoriev I.V."/>
            <person name="Vagvolgyi C."/>
            <person name="Papp T."/>
            <person name="Martin F.M."/>
            <person name="Miettinen O."/>
            <person name="Hibbett D.S."/>
            <person name="Nagy L.G."/>
        </authorList>
    </citation>
    <scope>NUCLEOTIDE SEQUENCE [LARGE SCALE GENOMIC DNA]</scope>
    <source>
        <strain evidence="1 2">NL-1719</strain>
    </source>
</reference>
<sequence length="105" mass="12012">MTAGNFKRGASRELTFVVLVIQISPLLVTSLQMRIQSSRCHKVNSRETSPGPTFYISRATQSARFAIYTFDSTGPEHRGDQRDRGSSYRWQGNQAGEWLLLIYRR</sequence>